<dbReference type="OrthoDB" id="9771883at2"/>
<dbReference type="AlphaFoldDB" id="A0A3D9HVB8"/>
<sequence>MQPISKETAIAIVGAGAMGSGIAQVAATAGHKVFLFDTREGAAAKAIELLSPGLEKQVSRGKFTAAQKTDILSRIHPVDRLAQLADSGLVIEAIVEDLAIKQELFRQLEAICADNTILATNTSSLSVTAIASVLESPARLVGMHFFNPAQVMKLVEVVTGLATGKEFADKVFATAQAWGKSAVFAKSTPGFIVNRVARPFYAESWRMLEENVTDAVTIDHAVSKAGGFRMGPFALMDLIGHDINFAVTNSVYDACYQDPRYRPSLQQKELVQAGHLGRKTGQGIYNHGAEPPVPSFMETLPAPSMVQVCGALENTGKLAARLAESSIDARWEDGNGEIRCDHFTLALTDGRTATQRSVEEGINNLVLFDLALDYGSAEALCLAKADQTSEQAFRLAAGFLETVGLRPMAVDDSPGLVVMRTVAMLASEAAETVSHGVADAKSVDTAMTLGVNYPVGPLAYAEQVGLSRILTVLQALEGHFGEDRYRPSPFLRRKVLSGGCFLE</sequence>
<dbReference type="InterPro" id="IPR041040">
    <property type="entry name" value="3HCDH_RFF"/>
</dbReference>
<evidence type="ECO:0000313" key="7">
    <source>
        <dbReference type="Proteomes" id="UP000256845"/>
    </source>
</evidence>
<protein>
    <submittedName>
        <fullName evidence="6">3-hydroxyacyl-CoA dehydrogenase</fullName>
    </submittedName>
</protein>
<dbReference type="InterPro" id="IPR006180">
    <property type="entry name" value="3-OHacyl-CoA_DH_CS"/>
</dbReference>
<feature type="domain" description="3-hydroxyacyl-CoA dehydrogenase NAD binding" evidence="4">
    <location>
        <begin position="10"/>
        <end position="186"/>
    </location>
</feature>
<organism evidence="6 7">
    <name type="scientific">Aestuariispira insulae</name>
    <dbReference type="NCBI Taxonomy" id="1461337"/>
    <lineage>
        <taxon>Bacteria</taxon>
        <taxon>Pseudomonadati</taxon>
        <taxon>Pseudomonadota</taxon>
        <taxon>Alphaproteobacteria</taxon>
        <taxon>Rhodospirillales</taxon>
        <taxon>Kiloniellaceae</taxon>
        <taxon>Aestuariispira</taxon>
    </lineage>
</organism>
<dbReference type="FunFam" id="3.40.50.720:FF:000009">
    <property type="entry name" value="Fatty oxidation complex, alpha subunit"/>
    <property type="match status" value="1"/>
</dbReference>
<accession>A0A3D9HVB8</accession>
<dbReference type="GO" id="GO:0008691">
    <property type="term" value="F:3-hydroxybutyryl-CoA dehydrogenase activity"/>
    <property type="evidence" value="ECO:0007669"/>
    <property type="project" value="TreeGrafter"/>
</dbReference>
<dbReference type="InterPro" id="IPR006176">
    <property type="entry name" value="3-OHacyl-CoA_DH_NAD-bd"/>
</dbReference>
<evidence type="ECO:0000259" key="3">
    <source>
        <dbReference type="Pfam" id="PF00725"/>
    </source>
</evidence>
<dbReference type="RefSeq" id="WP_115934508.1">
    <property type="nucleotide sequence ID" value="NZ_QRDW01000001.1"/>
</dbReference>
<dbReference type="Gene3D" id="1.10.1040.50">
    <property type="match status" value="1"/>
</dbReference>
<dbReference type="EMBL" id="QRDW01000001">
    <property type="protein sequence ID" value="RED53355.1"/>
    <property type="molecule type" value="Genomic_DNA"/>
</dbReference>
<reference evidence="6 7" key="1">
    <citation type="submission" date="2018-07" db="EMBL/GenBank/DDBJ databases">
        <title>Genomic Encyclopedia of Type Strains, Phase III (KMG-III): the genomes of soil and plant-associated and newly described type strains.</title>
        <authorList>
            <person name="Whitman W."/>
        </authorList>
    </citation>
    <scope>NUCLEOTIDE SEQUENCE [LARGE SCALE GENOMIC DNA]</scope>
    <source>
        <strain evidence="6 7">CECT 8488</strain>
    </source>
</reference>
<keyword evidence="2" id="KW-0560">Oxidoreductase</keyword>
<comment type="similarity">
    <text evidence="1">Belongs to the 3-hydroxyacyl-CoA dehydrogenase family.</text>
</comment>
<comment type="caution">
    <text evidence="6">The sequence shown here is derived from an EMBL/GenBank/DDBJ whole genome shotgun (WGS) entry which is preliminary data.</text>
</comment>
<dbReference type="NCBIfam" id="NF006124">
    <property type="entry name" value="PRK08268.1"/>
    <property type="match status" value="1"/>
</dbReference>
<dbReference type="GO" id="GO:0006635">
    <property type="term" value="P:fatty acid beta-oxidation"/>
    <property type="evidence" value="ECO:0007669"/>
    <property type="project" value="TreeGrafter"/>
</dbReference>
<dbReference type="SUPFAM" id="SSF48179">
    <property type="entry name" value="6-phosphogluconate dehydrogenase C-terminal domain-like"/>
    <property type="match status" value="2"/>
</dbReference>
<feature type="domain" description="3-hydroxyacyl-CoA dehydrogenase C-terminal" evidence="3">
    <location>
        <begin position="190"/>
        <end position="286"/>
    </location>
</feature>
<dbReference type="Pfam" id="PF18321">
    <property type="entry name" value="3HCDH_RFF"/>
    <property type="match status" value="1"/>
</dbReference>
<dbReference type="Gene3D" id="3.40.50.720">
    <property type="entry name" value="NAD(P)-binding Rossmann-like Domain"/>
    <property type="match status" value="1"/>
</dbReference>
<proteinExistence type="inferred from homology"/>
<dbReference type="PANTHER" id="PTHR48075">
    <property type="entry name" value="3-HYDROXYACYL-COA DEHYDROGENASE FAMILY PROTEIN"/>
    <property type="match status" value="1"/>
</dbReference>
<feature type="domain" description="3-hydroxyacyl-CoA dehydrogenase C-terminal" evidence="3">
    <location>
        <begin position="415"/>
        <end position="498"/>
    </location>
</feature>
<dbReference type="InterPro" id="IPR036291">
    <property type="entry name" value="NAD(P)-bd_dom_sf"/>
</dbReference>
<dbReference type="InterPro" id="IPR013328">
    <property type="entry name" value="6PGD_dom2"/>
</dbReference>
<dbReference type="Proteomes" id="UP000256845">
    <property type="component" value="Unassembled WGS sequence"/>
</dbReference>
<dbReference type="PANTHER" id="PTHR48075:SF5">
    <property type="entry name" value="3-HYDROXYBUTYRYL-COA DEHYDROGENASE"/>
    <property type="match status" value="1"/>
</dbReference>
<dbReference type="PROSITE" id="PS00067">
    <property type="entry name" value="3HCDH"/>
    <property type="match status" value="1"/>
</dbReference>
<gene>
    <name evidence="6" type="ORF">DFP90_101142</name>
</gene>
<evidence type="ECO:0000256" key="2">
    <source>
        <dbReference type="ARBA" id="ARBA00023002"/>
    </source>
</evidence>
<name>A0A3D9HVB8_9PROT</name>
<dbReference type="Pfam" id="PF00725">
    <property type="entry name" value="3HCDH"/>
    <property type="match status" value="2"/>
</dbReference>
<dbReference type="Pfam" id="PF02737">
    <property type="entry name" value="3HCDH_N"/>
    <property type="match status" value="1"/>
</dbReference>
<evidence type="ECO:0000313" key="6">
    <source>
        <dbReference type="EMBL" id="RED53355.1"/>
    </source>
</evidence>
<keyword evidence="7" id="KW-1185">Reference proteome</keyword>
<dbReference type="Gene3D" id="1.10.1040.10">
    <property type="entry name" value="N-(1-d-carboxylethyl)-l-norvaline Dehydrogenase, domain 2"/>
    <property type="match status" value="1"/>
</dbReference>
<dbReference type="GO" id="GO:0070403">
    <property type="term" value="F:NAD+ binding"/>
    <property type="evidence" value="ECO:0007669"/>
    <property type="project" value="InterPro"/>
</dbReference>
<dbReference type="SUPFAM" id="SSF51735">
    <property type="entry name" value="NAD(P)-binding Rossmann-fold domains"/>
    <property type="match status" value="1"/>
</dbReference>
<evidence type="ECO:0000256" key="1">
    <source>
        <dbReference type="ARBA" id="ARBA00009463"/>
    </source>
</evidence>
<dbReference type="InterPro" id="IPR006108">
    <property type="entry name" value="3HC_DH_C"/>
</dbReference>
<feature type="domain" description="3-hydroxybutyryl-CoA dehydrogenase reduced Rossmann-fold" evidence="5">
    <location>
        <begin position="345"/>
        <end position="414"/>
    </location>
</feature>
<dbReference type="InterPro" id="IPR008927">
    <property type="entry name" value="6-PGluconate_DH-like_C_sf"/>
</dbReference>
<evidence type="ECO:0000259" key="4">
    <source>
        <dbReference type="Pfam" id="PF02737"/>
    </source>
</evidence>
<evidence type="ECO:0000259" key="5">
    <source>
        <dbReference type="Pfam" id="PF18321"/>
    </source>
</evidence>